<dbReference type="InterPro" id="IPR009599">
    <property type="entry name" value="DUF1207"/>
</dbReference>
<reference evidence="1" key="1">
    <citation type="submission" date="2022-08" db="EMBL/GenBank/DDBJ databases">
        <title>Draft genome sequencing of Roseisolibacter agri AW1220.</title>
        <authorList>
            <person name="Tobiishi Y."/>
            <person name="Tonouchi A."/>
        </authorList>
    </citation>
    <scope>NUCLEOTIDE SEQUENCE</scope>
    <source>
        <strain evidence="1">AW1220</strain>
    </source>
</reference>
<protein>
    <recommendedName>
        <fullName evidence="3">DUF1207 domain-containing protein</fullName>
    </recommendedName>
</protein>
<dbReference type="EMBL" id="BRXS01000009">
    <property type="protein sequence ID" value="GLC28374.1"/>
    <property type="molecule type" value="Genomic_DNA"/>
</dbReference>
<evidence type="ECO:0000313" key="1">
    <source>
        <dbReference type="EMBL" id="GLC28374.1"/>
    </source>
</evidence>
<sequence length="223" mass="24404">MGVADQFGFFRVNGARPGDGVQLGIAGSVFAQFDLGASSYDLINADYIVGLPLTVRRGGFSARLRVYHQSSHLGDELLLRGEPSERIERENLSFESAEAILSQDVGPLRVYGGGEWLFNRSPESLGRSVAHGGVELRPTAAARIGELARARLVAALDLKSVAEQDWRTAVSARAGIEVGRPRDGSDRGRRWSLLFEFHDGPSPYGQFYVRDVRLMGLGFHFVL</sequence>
<organism evidence="1 2">
    <name type="scientific">Roseisolibacter agri</name>
    <dbReference type="NCBI Taxonomy" id="2014610"/>
    <lineage>
        <taxon>Bacteria</taxon>
        <taxon>Pseudomonadati</taxon>
        <taxon>Gemmatimonadota</taxon>
        <taxon>Gemmatimonadia</taxon>
        <taxon>Gemmatimonadales</taxon>
        <taxon>Gemmatimonadaceae</taxon>
        <taxon>Roseisolibacter</taxon>
    </lineage>
</organism>
<accession>A0AA37Q8S3</accession>
<dbReference type="AlphaFoldDB" id="A0AA37Q8S3"/>
<evidence type="ECO:0008006" key="3">
    <source>
        <dbReference type="Google" id="ProtNLM"/>
    </source>
</evidence>
<evidence type="ECO:0000313" key="2">
    <source>
        <dbReference type="Proteomes" id="UP001161325"/>
    </source>
</evidence>
<name>A0AA37Q8S3_9BACT</name>
<keyword evidence="2" id="KW-1185">Reference proteome</keyword>
<comment type="caution">
    <text evidence="1">The sequence shown here is derived from an EMBL/GenBank/DDBJ whole genome shotgun (WGS) entry which is preliminary data.</text>
</comment>
<dbReference type="Proteomes" id="UP001161325">
    <property type="component" value="Unassembled WGS sequence"/>
</dbReference>
<gene>
    <name evidence="1" type="ORF">rosag_48870</name>
</gene>
<dbReference type="Pfam" id="PF06727">
    <property type="entry name" value="DUF1207"/>
    <property type="match status" value="1"/>
</dbReference>
<proteinExistence type="predicted"/>